<evidence type="ECO:0000313" key="3">
    <source>
        <dbReference type="EMBL" id="RMY91210.1"/>
    </source>
</evidence>
<dbReference type="EMBL" id="QWIR01000043">
    <property type="protein sequence ID" value="RMY91210.1"/>
    <property type="molecule type" value="Genomic_DNA"/>
</dbReference>
<evidence type="ECO:0000256" key="1">
    <source>
        <dbReference type="SAM" id="MobiDB-lite"/>
    </source>
</evidence>
<dbReference type="VEuPathDB" id="FungiDB:BTJ68_03556"/>
<keyword evidence="2" id="KW-0812">Transmembrane</keyword>
<gene>
    <name evidence="3" type="ORF">D0861_03232</name>
</gene>
<keyword evidence="2" id="KW-1133">Transmembrane helix</keyword>
<dbReference type="Proteomes" id="UP000268823">
    <property type="component" value="Unassembled WGS sequence"/>
</dbReference>
<organism evidence="3 4">
    <name type="scientific">Hortaea werneckii</name>
    <name type="common">Black yeast</name>
    <name type="synonym">Cladosporium werneckii</name>
    <dbReference type="NCBI Taxonomy" id="91943"/>
    <lineage>
        <taxon>Eukaryota</taxon>
        <taxon>Fungi</taxon>
        <taxon>Dikarya</taxon>
        <taxon>Ascomycota</taxon>
        <taxon>Pezizomycotina</taxon>
        <taxon>Dothideomycetes</taxon>
        <taxon>Dothideomycetidae</taxon>
        <taxon>Mycosphaerellales</taxon>
        <taxon>Teratosphaeriaceae</taxon>
        <taxon>Hortaea</taxon>
    </lineage>
</organism>
<dbReference type="OrthoDB" id="3641029at2759"/>
<comment type="caution">
    <text evidence="3">The sequence shown here is derived from an EMBL/GenBank/DDBJ whole genome shotgun (WGS) entry which is preliminary data.</text>
</comment>
<dbReference type="AlphaFoldDB" id="A0A3M7FQN4"/>
<feature type="transmembrane region" description="Helical" evidence="2">
    <location>
        <begin position="40"/>
        <end position="63"/>
    </location>
</feature>
<accession>A0A3M7FQN4</accession>
<feature type="region of interest" description="Disordered" evidence="1">
    <location>
        <begin position="1"/>
        <end position="24"/>
    </location>
</feature>
<sequence>MSSQLYSRSGDAASAPDTTTTPECSNFDDEGKLVISRATFIITLTVSIFFTLVSLLLVTALLYREWSRRRETARAKTWGRKSIYRNRISYAKKAVDLELSSQYSGCLVNVHENPEMGTDSPVEMGAEQRIWEAPAVPARTVTGKDFNKSKRNLRCGDGAGHWMPQNVTASCPC</sequence>
<reference evidence="3 4" key="1">
    <citation type="journal article" date="2018" name="BMC Genomics">
        <title>Genomic evidence for intraspecific hybridization in a clonal and extremely halotolerant yeast.</title>
        <authorList>
            <person name="Gostincar C."/>
            <person name="Stajich J.E."/>
            <person name="Zupancic J."/>
            <person name="Zalar P."/>
            <person name="Gunde-Cimerman N."/>
        </authorList>
    </citation>
    <scope>NUCLEOTIDE SEQUENCE [LARGE SCALE GENOMIC DNA]</scope>
    <source>
        <strain evidence="3 4">EXF-2788</strain>
    </source>
</reference>
<evidence type="ECO:0000256" key="2">
    <source>
        <dbReference type="SAM" id="Phobius"/>
    </source>
</evidence>
<protein>
    <submittedName>
        <fullName evidence="3">Uncharacterized protein</fullName>
    </submittedName>
</protein>
<proteinExistence type="predicted"/>
<evidence type="ECO:0000313" key="4">
    <source>
        <dbReference type="Proteomes" id="UP000268823"/>
    </source>
</evidence>
<keyword evidence="2" id="KW-0472">Membrane</keyword>
<name>A0A3M7FQN4_HORWE</name>